<evidence type="ECO:0000313" key="4">
    <source>
        <dbReference type="Proteomes" id="UP000240739"/>
    </source>
</evidence>
<feature type="region of interest" description="Disordered" evidence="1">
    <location>
        <begin position="99"/>
        <end position="121"/>
    </location>
</feature>
<proteinExistence type="predicted"/>
<keyword evidence="4" id="KW-1185">Reference proteome</keyword>
<keyword evidence="2" id="KW-1133">Transmembrane helix</keyword>
<feature type="compositionally biased region" description="Low complexity" evidence="1">
    <location>
        <begin position="103"/>
        <end position="121"/>
    </location>
</feature>
<gene>
    <name evidence="3" type="ORF">C7Y72_13935</name>
</gene>
<dbReference type="AlphaFoldDB" id="A0A2T4UE69"/>
<accession>A0A2T4UE69</accession>
<protein>
    <recommendedName>
        <fullName evidence="5">Prepilin-type N-terminal cleavage/methylation domain-containing protein</fullName>
    </recommendedName>
</protein>
<evidence type="ECO:0000313" key="3">
    <source>
        <dbReference type="EMBL" id="PTL56094.1"/>
    </source>
</evidence>
<dbReference type="EMBL" id="PYYB01000002">
    <property type="protein sequence ID" value="PTL56094.1"/>
    <property type="molecule type" value="Genomic_DNA"/>
</dbReference>
<dbReference type="Proteomes" id="UP000240739">
    <property type="component" value="Unassembled WGS sequence"/>
</dbReference>
<evidence type="ECO:0008006" key="5">
    <source>
        <dbReference type="Google" id="ProtNLM"/>
    </source>
</evidence>
<keyword evidence="2" id="KW-0812">Transmembrane</keyword>
<reference evidence="3 4" key="1">
    <citation type="submission" date="2018-03" db="EMBL/GenBank/DDBJ databases">
        <title>Aquarubrobacter algicola gen. nov., sp. nov., a novel actinobacterium isolated from shallow eutrophic lake during the end of cyanobacterial harmful algal blooms.</title>
        <authorList>
            <person name="Chun S.J."/>
        </authorList>
    </citation>
    <scope>NUCLEOTIDE SEQUENCE [LARGE SCALE GENOMIC DNA]</scope>
    <source>
        <strain evidence="3 4">Seoho-28</strain>
    </source>
</reference>
<name>A0A2T4UE69_9ACTN</name>
<keyword evidence="2" id="KW-0472">Membrane</keyword>
<sequence>MRDRITHARRDETGFTLVEVLVAATLLIGGLLATLTLLDSGNRTTATSKQRDVANALAQEMIERATGGRNSLARNDMTDIDRLAATPGPADRLRVALDPDGDAASTGVTPATPTAAGAAPLSTPQSWTLRRRGTTYTVSYRACTLSDAYQNVSIAGPFDCLRPATGSGGSGTGTAGSCSLELLQPQQLNPMDPGTLTARLQLLGITGLNACVGALLPDLSTALCSAVGSSNLVNTVYNGLLGAGGGVTGLLDVLGSGASVGLCPPTQVETALSGAQASIATTTRLAVTVAWTGFDGRARSISQTALVRRPVS</sequence>
<comment type="caution">
    <text evidence="3">The sequence shown here is derived from an EMBL/GenBank/DDBJ whole genome shotgun (WGS) entry which is preliminary data.</text>
</comment>
<feature type="transmembrane region" description="Helical" evidence="2">
    <location>
        <begin position="20"/>
        <end position="38"/>
    </location>
</feature>
<evidence type="ECO:0000256" key="1">
    <source>
        <dbReference type="SAM" id="MobiDB-lite"/>
    </source>
</evidence>
<organism evidence="3 4">
    <name type="scientific">Paraconexibacter algicola</name>
    <dbReference type="NCBI Taxonomy" id="2133960"/>
    <lineage>
        <taxon>Bacteria</taxon>
        <taxon>Bacillati</taxon>
        <taxon>Actinomycetota</taxon>
        <taxon>Thermoleophilia</taxon>
        <taxon>Solirubrobacterales</taxon>
        <taxon>Paraconexibacteraceae</taxon>
        <taxon>Paraconexibacter</taxon>
    </lineage>
</organism>
<evidence type="ECO:0000256" key="2">
    <source>
        <dbReference type="SAM" id="Phobius"/>
    </source>
</evidence>